<sequence>MTRYQYLATLLAGQIEQGLYRHGEKLPSVRSLSQGHGVSISSVRQAYQTLVTMKLITPQPRSGYFVAQHKTQPPVPPMTRPVEITQRDQVLDMLKAHSDSSVVPFSKSTPDVEAPSLKPLWPARGLGRARTLSR</sequence>
<dbReference type="EMBL" id="JAHCRT010000007">
    <property type="protein sequence ID" value="MDQ9294142.1"/>
    <property type="molecule type" value="Genomic_DNA"/>
</dbReference>
<dbReference type="AlphaFoldDB" id="A0A370VAF9"/>
<evidence type="ECO:0000259" key="5">
    <source>
        <dbReference type="PROSITE" id="PS50949"/>
    </source>
</evidence>
<dbReference type="GO" id="GO:0003700">
    <property type="term" value="F:DNA-binding transcription factor activity"/>
    <property type="evidence" value="ECO:0007669"/>
    <property type="project" value="InterPro"/>
</dbReference>
<dbReference type="InterPro" id="IPR036390">
    <property type="entry name" value="WH_DNA-bd_sf"/>
</dbReference>
<keyword evidence="4" id="KW-0804">Transcription</keyword>
<keyword evidence="9" id="KW-1185">Reference proteome</keyword>
<dbReference type="SUPFAM" id="SSF46785">
    <property type="entry name" value="Winged helix' DNA-binding domain"/>
    <property type="match status" value="1"/>
</dbReference>
<dbReference type="PANTHER" id="PTHR46577">
    <property type="entry name" value="HTH-TYPE TRANSCRIPTIONAL REGULATORY PROTEIN GABR"/>
    <property type="match status" value="1"/>
</dbReference>
<proteinExistence type="predicted"/>
<organism evidence="7 8">
    <name type="scientific">Escherichia marmotae</name>
    <dbReference type="NCBI Taxonomy" id="1499973"/>
    <lineage>
        <taxon>Bacteria</taxon>
        <taxon>Pseudomonadati</taxon>
        <taxon>Pseudomonadota</taxon>
        <taxon>Gammaproteobacteria</taxon>
        <taxon>Enterobacterales</taxon>
        <taxon>Enterobacteriaceae</taxon>
        <taxon>Escherichia</taxon>
    </lineage>
</organism>
<dbReference type="CDD" id="cd07377">
    <property type="entry name" value="WHTH_GntR"/>
    <property type="match status" value="1"/>
</dbReference>
<dbReference type="EMBL" id="QONO01000047">
    <property type="protein sequence ID" value="RDR28392.1"/>
    <property type="molecule type" value="Genomic_DNA"/>
</dbReference>
<keyword evidence="3" id="KW-0238">DNA-binding</keyword>
<evidence type="ECO:0000313" key="7">
    <source>
        <dbReference type="EMBL" id="RDR28392.1"/>
    </source>
</evidence>
<dbReference type="InterPro" id="IPR051446">
    <property type="entry name" value="HTH_trans_reg/aminotransferase"/>
</dbReference>
<dbReference type="GO" id="GO:0003677">
    <property type="term" value="F:DNA binding"/>
    <property type="evidence" value="ECO:0007669"/>
    <property type="project" value="UniProtKB-KW"/>
</dbReference>
<evidence type="ECO:0000256" key="1">
    <source>
        <dbReference type="ARBA" id="ARBA00022898"/>
    </source>
</evidence>
<keyword evidence="2" id="KW-0805">Transcription regulation</keyword>
<keyword evidence="1" id="KW-0663">Pyridoxal phosphate</keyword>
<evidence type="ECO:0000313" key="8">
    <source>
        <dbReference type="Proteomes" id="UP000254454"/>
    </source>
</evidence>
<evidence type="ECO:0000256" key="4">
    <source>
        <dbReference type="ARBA" id="ARBA00023163"/>
    </source>
</evidence>
<accession>A0A370VAF9</accession>
<name>A0A370VAF9_9ESCH</name>
<dbReference type="PANTHER" id="PTHR46577:SF2">
    <property type="entry name" value="TRANSCRIPTIONAL REGULATORY PROTEIN"/>
    <property type="match status" value="1"/>
</dbReference>
<dbReference type="InterPro" id="IPR036388">
    <property type="entry name" value="WH-like_DNA-bd_sf"/>
</dbReference>
<evidence type="ECO:0000313" key="9">
    <source>
        <dbReference type="Proteomes" id="UP001235723"/>
    </source>
</evidence>
<evidence type="ECO:0000256" key="2">
    <source>
        <dbReference type="ARBA" id="ARBA00023015"/>
    </source>
</evidence>
<dbReference type="SMART" id="SM00345">
    <property type="entry name" value="HTH_GNTR"/>
    <property type="match status" value="1"/>
</dbReference>
<evidence type="ECO:0000256" key="3">
    <source>
        <dbReference type="ARBA" id="ARBA00023125"/>
    </source>
</evidence>
<dbReference type="PROSITE" id="PS50949">
    <property type="entry name" value="HTH_GNTR"/>
    <property type="match status" value="1"/>
</dbReference>
<dbReference type="Proteomes" id="UP000254454">
    <property type="component" value="Unassembled WGS sequence"/>
</dbReference>
<reference evidence="6 9" key="2">
    <citation type="submission" date="2021-05" db="EMBL/GenBank/DDBJ databases">
        <title>Genome sequence of E. marmotae isolates.</title>
        <authorList>
            <person name="Binsker U."/>
            <person name="Hammerl J.A."/>
        </authorList>
    </citation>
    <scope>NUCLEOTIDE SEQUENCE [LARGE SCALE GENOMIC DNA]</scope>
    <source>
        <strain evidence="6 9">21-MO00586</strain>
    </source>
</reference>
<dbReference type="Proteomes" id="UP001235723">
    <property type="component" value="Unassembled WGS sequence"/>
</dbReference>
<evidence type="ECO:0000313" key="6">
    <source>
        <dbReference type="EMBL" id="MDQ9294142.1"/>
    </source>
</evidence>
<dbReference type="Pfam" id="PF00392">
    <property type="entry name" value="GntR"/>
    <property type="match status" value="1"/>
</dbReference>
<reference evidence="7 8" key="1">
    <citation type="submission" date="2018-06" db="EMBL/GenBank/DDBJ databases">
        <title>Recombination Drives Gene Content and Phenotype Evolution in Wild Type E. coli Strains.</title>
        <authorList>
            <person name="Field C.M."/>
            <person name="Silander O.K."/>
            <person name="Van Nimwegen E."/>
        </authorList>
    </citation>
    <scope>NUCLEOTIDE SEQUENCE [LARGE SCALE GENOMIC DNA]</scope>
    <source>
        <strain evidence="7 8">SC344</strain>
    </source>
</reference>
<dbReference type="Gene3D" id="1.10.10.10">
    <property type="entry name" value="Winged helix-like DNA-binding domain superfamily/Winged helix DNA-binding domain"/>
    <property type="match status" value="1"/>
</dbReference>
<dbReference type="InterPro" id="IPR000524">
    <property type="entry name" value="Tscrpt_reg_HTH_GntR"/>
</dbReference>
<protein>
    <submittedName>
        <fullName evidence="7">Putative HTH-type transcriptional regulator YjiR</fullName>
    </submittedName>
    <submittedName>
        <fullName evidence="6">Winged helix-turn-helix transcriptional regulator</fullName>
    </submittedName>
</protein>
<comment type="caution">
    <text evidence="7">The sequence shown here is derived from an EMBL/GenBank/DDBJ whole genome shotgun (WGS) entry which is preliminary data.</text>
</comment>
<feature type="domain" description="HTH gntR-type" evidence="5">
    <location>
        <begin position="1"/>
        <end position="69"/>
    </location>
</feature>
<gene>
    <name evidence="7" type="primary">yjiR_1</name>
    <name evidence="7" type="ORF">C4A13_03527</name>
    <name evidence="6" type="ORF">KJE03_11695</name>
</gene>